<dbReference type="EMBL" id="CP019288">
    <property type="protein sequence ID" value="QHI38041.1"/>
    <property type="molecule type" value="Genomic_DNA"/>
</dbReference>
<dbReference type="AlphaFoldDB" id="A0A7L4ZNG7"/>
<dbReference type="KEGG" id="kan:IMCC3317_34250"/>
<dbReference type="RefSeq" id="WP_160130608.1">
    <property type="nucleotide sequence ID" value="NZ_CP019288.1"/>
</dbReference>
<dbReference type="OrthoDB" id="1523598at2"/>
<protein>
    <recommendedName>
        <fullName evidence="3">D-alanyl-D-alanine carboxypeptidase</fullName>
    </recommendedName>
</protein>
<evidence type="ECO:0008006" key="3">
    <source>
        <dbReference type="Google" id="ProtNLM"/>
    </source>
</evidence>
<evidence type="ECO:0000313" key="2">
    <source>
        <dbReference type="Proteomes" id="UP000464657"/>
    </source>
</evidence>
<evidence type="ECO:0000313" key="1">
    <source>
        <dbReference type="EMBL" id="QHI38041.1"/>
    </source>
</evidence>
<organism evidence="1 2">
    <name type="scientific">Kordia antarctica</name>
    <dbReference type="NCBI Taxonomy" id="1218801"/>
    <lineage>
        <taxon>Bacteria</taxon>
        <taxon>Pseudomonadati</taxon>
        <taxon>Bacteroidota</taxon>
        <taxon>Flavobacteriia</taxon>
        <taxon>Flavobacteriales</taxon>
        <taxon>Flavobacteriaceae</taxon>
        <taxon>Kordia</taxon>
    </lineage>
</organism>
<reference evidence="1 2" key="1">
    <citation type="journal article" date="2013" name="Int. J. Syst. Evol. Microbiol.">
        <title>Kordia antarctica sp. nov., isolated from Antarctic seawater.</title>
        <authorList>
            <person name="Baek K."/>
            <person name="Choi A."/>
            <person name="Kang I."/>
            <person name="Lee K."/>
            <person name="Cho J.C."/>
        </authorList>
    </citation>
    <scope>NUCLEOTIDE SEQUENCE [LARGE SCALE GENOMIC DNA]</scope>
    <source>
        <strain evidence="1 2">IMCC3317</strain>
    </source>
</reference>
<keyword evidence="2" id="KW-1185">Reference proteome</keyword>
<name>A0A7L4ZNG7_9FLAO</name>
<dbReference type="Proteomes" id="UP000464657">
    <property type="component" value="Chromosome"/>
</dbReference>
<proteinExistence type="predicted"/>
<dbReference type="SUPFAM" id="SSF55166">
    <property type="entry name" value="Hedgehog/DD-peptidase"/>
    <property type="match status" value="1"/>
</dbReference>
<dbReference type="InterPro" id="IPR009045">
    <property type="entry name" value="Zn_M74/Hedgehog-like"/>
</dbReference>
<sequence length="319" mass="37921">MAVYKFSNKLKKNDVDKTTYERHLTGEEDSNVLDKNYIHKIQERFHELGFGYMVGNINGCFNIKLYATILAFQIQAKSQKRNIYNFFSEKEYTEKINITFLGQVNGVFDNETAKELSLWLENNYRNSCDVPLVKWGKTWIRSETSEKIEKIKSKVLGLGGIFPINSIACFRNPANTTISKGMKKTSLHLAALAIDLDEWRGMQDPDTDYYYIADRDGEYWDVFVKSKLKNNTLKKDFTFYDFDKRQYYNKTLEGGFINISKLFEEQAMIPIRRKMGWEREYYLTEWWHFQRINTDDSIWQKEMNKIGYINKFLKKQNYI</sequence>
<gene>
    <name evidence="1" type="ORF">IMCC3317_34250</name>
</gene>
<accession>A0A7L4ZNG7</accession>